<evidence type="ECO:0000313" key="1">
    <source>
        <dbReference type="EMBL" id="VAW09664.1"/>
    </source>
</evidence>
<organism evidence="1">
    <name type="scientific">hydrothermal vent metagenome</name>
    <dbReference type="NCBI Taxonomy" id="652676"/>
    <lineage>
        <taxon>unclassified sequences</taxon>
        <taxon>metagenomes</taxon>
        <taxon>ecological metagenomes</taxon>
    </lineage>
</organism>
<protein>
    <submittedName>
        <fullName evidence="1">Uncharacterized protein</fullName>
    </submittedName>
</protein>
<gene>
    <name evidence="1" type="ORF">MNBD_ACTINO02-239</name>
</gene>
<name>A0A3B0TLZ4_9ZZZZ</name>
<proteinExistence type="predicted"/>
<reference evidence="1" key="1">
    <citation type="submission" date="2018-06" db="EMBL/GenBank/DDBJ databases">
        <authorList>
            <person name="Zhirakovskaya E."/>
        </authorList>
    </citation>
    <scope>NUCLEOTIDE SEQUENCE</scope>
</reference>
<sequence>MGDGEMKIPTRNAAVSGFVAEILDGAQTGNGSTDEAESMAMAIELSTLSLKMQLLEIERARAVGAVLRELSE</sequence>
<accession>A0A3B0TLZ4</accession>
<dbReference type="EMBL" id="UOEK01000628">
    <property type="protein sequence ID" value="VAW09664.1"/>
    <property type="molecule type" value="Genomic_DNA"/>
</dbReference>
<dbReference type="AlphaFoldDB" id="A0A3B0TLZ4"/>